<dbReference type="FunCoup" id="A0A1Q3BVY2">
    <property type="interactions" value="223"/>
</dbReference>
<dbReference type="FunFam" id="3.40.50.2000:FF:000051">
    <property type="entry name" value="Glycosyltransferase"/>
    <property type="match status" value="1"/>
</dbReference>
<dbReference type="Gene3D" id="3.40.50.2000">
    <property type="entry name" value="Glycogen Phosphorylase B"/>
    <property type="match status" value="2"/>
</dbReference>
<name>A0A1Q3BVY2_CEPFO</name>
<keyword evidence="3 4" id="KW-0808">Transferase</keyword>
<dbReference type="PROSITE" id="PS00375">
    <property type="entry name" value="UDPGT"/>
    <property type="match status" value="1"/>
</dbReference>
<evidence type="ECO:0000256" key="2">
    <source>
        <dbReference type="ARBA" id="ARBA00022676"/>
    </source>
</evidence>
<protein>
    <submittedName>
        <fullName evidence="5">UDPGT domain-containing protein</fullName>
    </submittedName>
</protein>
<accession>A0A1Q3BVY2</accession>
<dbReference type="OrthoDB" id="5835829at2759"/>
<reference evidence="6" key="1">
    <citation type="submission" date="2016-04" db="EMBL/GenBank/DDBJ databases">
        <title>Cephalotus genome sequencing.</title>
        <authorList>
            <person name="Fukushima K."/>
            <person name="Hasebe M."/>
            <person name="Fang X."/>
        </authorList>
    </citation>
    <scope>NUCLEOTIDE SEQUENCE [LARGE SCALE GENOMIC DNA]</scope>
    <source>
        <strain evidence="6">cv. St1</strain>
    </source>
</reference>
<dbReference type="EMBL" id="BDDD01000971">
    <property type="protein sequence ID" value="GAV72135.1"/>
    <property type="molecule type" value="Genomic_DNA"/>
</dbReference>
<dbReference type="Pfam" id="PF00201">
    <property type="entry name" value="UDPGT"/>
    <property type="match status" value="1"/>
</dbReference>
<dbReference type="AlphaFoldDB" id="A0A1Q3BVY2"/>
<dbReference type="InterPro" id="IPR002213">
    <property type="entry name" value="UDP_glucos_trans"/>
</dbReference>
<evidence type="ECO:0000256" key="4">
    <source>
        <dbReference type="RuleBase" id="RU003718"/>
    </source>
</evidence>
<dbReference type="PANTHER" id="PTHR48046">
    <property type="entry name" value="UDP-GLYCOSYLTRANSFERASE 72E1"/>
    <property type="match status" value="1"/>
</dbReference>
<dbReference type="GO" id="GO:0008194">
    <property type="term" value="F:UDP-glycosyltransferase activity"/>
    <property type="evidence" value="ECO:0007669"/>
    <property type="project" value="InterPro"/>
</dbReference>
<dbReference type="CDD" id="cd03784">
    <property type="entry name" value="GT1_Gtf-like"/>
    <property type="match status" value="1"/>
</dbReference>
<gene>
    <name evidence="5" type="ORF">CFOL_v3_15624</name>
</gene>
<evidence type="ECO:0000256" key="1">
    <source>
        <dbReference type="ARBA" id="ARBA00009995"/>
    </source>
</evidence>
<comment type="caution">
    <text evidence="5">The sequence shown here is derived from an EMBL/GenBank/DDBJ whole genome shotgun (WGS) entry which is preliminary data.</text>
</comment>
<keyword evidence="2 4" id="KW-0328">Glycosyltransferase</keyword>
<dbReference type="PANTHER" id="PTHR48046:SF6">
    <property type="entry name" value="GLYCOSYLTRANSFERASE"/>
    <property type="match status" value="1"/>
</dbReference>
<dbReference type="InParanoid" id="A0A1Q3BVY2"/>
<organism evidence="5 6">
    <name type="scientific">Cephalotus follicularis</name>
    <name type="common">Albany pitcher plant</name>
    <dbReference type="NCBI Taxonomy" id="3775"/>
    <lineage>
        <taxon>Eukaryota</taxon>
        <taxon>Viridiplantae</taxon>
        <taxon>Streptophyta</taxon>
        <taxon>Embryophyta</taxon>
        <taxon>Tracheophyta</taxon>
        <taxon>Spermatophyta</taxon>
        <taxon>Magnoliopsida</taxon>
        <taxon>eudicotyledons</taxon>
        <taxon>Gunneridae</taxon>
        <taxon>Pentapetalae</taxon>
        <taxon>rosids</taxon>
        <taxon>fabids</taxon>
        <taxon>Oxalidales</taxon>
        <taxon>Cephalotaceae</taxon>
        <taxon>Cephalotus</taxon>
    </lineage>
</organism>
<keyword evidence="6" id="KW-1185">Reference proteome</keyword>
<sequence length="381" mass="41748">MLHSLSSLRDLLKSMIASTRLVALVVDFFGTDAFDVANGVNLPSYLFFPSPAMILSFCFYLPKLDEMVSCQYRDLREPIQIPGCVAIPGKDLVEAVEDRKSDTYKWFLLICKMYSLAKGIVVNSFMDLEPGAIKALQEEPGCPSIYPVGPLVRTGSSGTVGDGSHCIIWLDDQLRGSVLFVSFGSGGTVSRYQLIELALGLEKSGQRFLWVVKSPDDESAKAVFFGVSSLNDLLNYLPDGFLERTKGRGLVVPSWAPQAQILSHDSTGGFLTHCGWNSTLESIVNGVPLIAWPLFAEQKMNAVMLTEDIKVALSPKFDENGLVVREEIAKVVNILMEGEEGKQIGIRMQHLKEAAVKALKHEGSSAKALSELALNWKNLTV</sequence>
<evidence type="ECO:0000313" key="5">
    <source>
        <dbReference type="EMBL" id="GAV72135.1"/>
    </source>
</evidence>
<evidence type="ECO:0000313" key="6">
    <source>
        <dbReference type="Proteomes" id="UP000187406"/>
    </source>
</evidence>
<evidence type="ECO:0000256" key="3">
    <source>
        <dbReference type="ARBA" id="ARBA00022679"/>
    </source>
</evidence>
<proteinExistence type="inferred from homology"/>
<dbReference type="Proteomes" id="UP000187406">
    <property type="component" value="Unassembled WGS sequence"/>
</dbReference>
<dbReference type="SUPFAM" id="SSF53756">
    <property type="entry name" value="UDP-Glycosyltransferase/glycogen phosphorylase"/>
    <property type="match status" value="1"/>
</dbReference>
<dbReference type="InterPro" id="IPR035595">
    <property type="entry name" value="UDP_glycos_trans_CS"/>
</dbReference>
<comment type="similarity">
    <text evidence="1 4">Belongs to the UDP-glycosyltransferase family.</text>
</comment>